<feature type="transmembrane region" description="Helical" evidence="7">
    <location>
        <begin position="84"/>
        <end position="103"/>
    </location>
</feature>
<feature type="transmembrane region" description="Helical" evidence="7">
    <location>
        <begin position="273"/>
        <end position="297"/>
    </location>
</feature>
<dbReference type="InterPro" id="IPR011701">
    <property type="entry name" value="MFS"/>
</dbReference>
<feature type="transmembrane region" description="Helical" evidence="7">
    <location>
        <begin position="172"/>
        <end position="192"/>
    </location>
</feature>
<dbReference type="RefSeq" id="WP_089400256.1">
    <property type="nucleotide sequence ID" value="NZ_FZOT01000011.1"/>
</dbReference>
<dbReference type="PANTHER" id="PTHR23501:SF197">
    <property type="entry name" value="COMD"/>
    <property type="match status" value="1"/>
</dbReference>
<keyword evidence="3" id="KW-1003">Cell membrane</keyword>
<evidence type="ECO:0000256" key="3">
    <source>
        <dbReference type="ARBA" id="ARBA00022475"/>
    </source>
</evidence>
<dbReference type="EMBL" id="FZOT01000011">
    <property type="protein sequence ID" value="SNS98925.1"/>
    <property type="molecule type" value="Genomic_DNA"/>
</dbReference>
<keyword evidence="10" id="KW-1185">Reference proteome</keyword>
<evidence type="ECO:0000259" key="8">
    <source>
        <dbReference type="PROSITE" id="PS50850"/>
    </source>
</evidence>
<accession>A0A239IZH8</accession>
<dbReference type="SUPFAM" id="SSF103473">
    <property type="entry name" value="MFS general substrate transporter"/>
    <property type="match status" value="1"/>
</dbReference>
<dbReference type="Gene3D" id="1.20.1250.20">
    <property type="entry name" value="MFS general substrate transporter like domains"/>
    <property type="match status" value="1"/>
</dbReference>
<feature type="domain" description="Major facilitator superfamily (MFS) profile" evidence="8">
    <location>
        <begin position="19"/>
        <end position="482"/>
    </location>
</feature>
<feature type="transmembrane region" description="Helical" evidence="7">
    <location>
        <begin position="53"/>
        <end position="72"/>
    </location>
</feature>
<sequence length="496" mass="51170">MTHAATEKTSFSIAEIRSIIIGLMLIILLAALDQTIVSVSLPRMAQDLGGASLLAWVVSGYLVAATVSTPIYGKLGDLYGRRSLLIAAIAIFLAASVLCALATSMPLLIVARVLQGIGGGGLLATSQAIIGDVVPLRERGRYQGYISVVYAVASVGGPVLGGYLTHYLSWRWVFWINLPLGAVAYLASYKALRGLAVPGIRRRIDYAGALLLTAGLSALLIAVTRVGQGVALLAPQTIALLALAVLVLAAFVWHEARTEEPVMPLHLFRIPTVAIGCAILFICFFQVVSISVLLPFGMQTLEGIGADAAALRLIAYSLGMPFGAFIGGRIMMHSGRYRPIQIVGTGALTLGVFLLAWIGPHASLACTAAMIIAGVAAGSTMPTSLVAVQNAVPQANIGVATAIVALFRSMGGAVGVAVLSAILFALMQPAAGAPGLGIEGMTAGGAAPNPEAEHAFTVVFLVAGAVALMSHLLSWMLPESHLESRPAAAAPVDAEG</sequence>
<feature type="transmembrane region" description="Helical" evidence="7">
    <location>
        <begin position="340"/>
        <end position="358"/>
    </location>
</feature>
<dbReference type="InterPro" id="IPR020846">
    <property type="entry name" value="MFS_dom"/>
</dbReference>
<dbReference type="OrthoDB" id="9807274at2"/>
<reference evidence="9 10" key="1">
    <citation type="submission" date="2017-06" db="EMBL/GenBank/DDBJ databases">
        <authorList>
            <person name="Kim H.J."/>
            <person name="Triplett B.A."/>
        </authorList>
    </citation>
    <scope>NUCLEOTIDE SEQUENCE [LARGE SCALE GENOMIC DNA]</scope>
    <source>
        <strain evidence="9 10">U15</strain>
    </source>
</reference>
<comment type="subcellular location">
    <subcellularLocation>
        <location evidence="1">Cell membrane</location>
        <topology evidence="1">Multi-pass membrane protein</topology>
    </subcellularLocation>
</comment>
<dbReference type="AlphaFoldDB" id="A0A239IZH8"/>
<feature type="transmembrane region" description="Helical" evidence="7">
    <location>
        <begin position="230"/>
        <end position="253"/>
    </location>
</feature>
<dbReference type="PANTHER" id="PTHR23501">
    <property type="entry name" value="MAJOR FACILITATOR SUPERFAMILY"/>
    <property type="match status" value="1"/>
</dbReference>
<dbReference type="Proteomes" id="UP000198284">
    <property type="component" value="Unassembled WGS sequence"/>
</dbReference>
<dbReference type="Pfam" id="PF07690">
    <property type="entry name" value="MFS_1"/>
    <property type="match status" value="1"/>
</dbReference>
<name>A0A239IZH8_9BURK</name>
<keyword evidence="4 7" id="KW-0812">Transmembrane</keyword>
<keyword evidence="6 7" id="KW-0472">Membrane</keyword>
<protein>
    <submittedName>
        <fullName evidence="9">Drug resistance transporter, EmrB/QacA subfamily</fullName>
    </submittedName>
</protein>
<feature type="transmembrane region" description="Helical" evidence="7">
    <location>
        <begin position="455"/>
        <end position="477"/>
    </location>
</feature>
<feature type="transmembrane region" description="Helical" evidence="7">
    <location>
        <begin position="364"/>
        <end position="388"/>
    </location>
</feature>
<feature type="transmembrane region" description="Helical" evidence="7">
    <location>
        <begin position="309"/>
        <end position="328"/>
    </location>
</feature>
<dbReference type="FunFam" id="1.20.1720.10:FF:000004">
    <property type="entry name" value="EmrB/QacA family drug resistance transporter"/>
    <property type="match status" value="1"/>
</dbReference>
<gene>
    <name evidence="9" type="ORF">SAMN06265795_11143</name>
</gene>
<organism evidence="9 10">
    <name type="scientific">Noviherbaspirillum humi</name>
    <dbReference type="NCBI Taxonomy" id="1688639"/>
    <lineage>
        <taxon>Bacteria</taxon>
        <taxon>Pseudomonadati</taxon>
        <taxon>Pseudomonadota</taxon>
        <taxon>Betaproteobacteria</taxon>
        <taxon>Burkholderiales</taxon>
        <taxon>Oxalobacteraceae</taxon>
        <taxon>Noviherbaspirillum</taxon>
    </lineage>
</organism>
<feature type="transmembrane region" description="Helical" evidence="7">
    <location>
        <begin position="142"/>
        <end position="160"/>
    </location>
</feature>
<evidence type="ECO:0000256" key="1">
    <source>
        <dbReference type="ARBA" id="ARBA00004651"/>
    </source>
</evidence>
<dbReference type="Gene3D" id="1.20.1720.10">
    <property type="entry name" value="Multidrug resistance protein D"/>
    <property type="match status" value="1"/>
</dbReference>
<feature type="transmembrane region" description="Helical" evidence="7">
    <location>
        <begin position="109"/>
        <end position="130"/>
    </location>
</feature>
<dbReference type="InterPro" id="IPR036259">
    <property type="entry name" value="MFS_trans_sf"/>
</dbReference>
<evidence type="ECO:0000256" key="2">
    <source>
        <dbReference type="ARBA" id="ARBA00022448"/>
    </source>
</evidence>
<feature type="transmembrane region" description="Helical" evidence="7">
    <location>
        <begin position="400"/>
        <end position="426"/>
    </location>
</feature>
<feature type="transmembrane region" description="Helical" evidence="7">
    <location>
        <begin position="20"/>
        <end position="41"/>
    </location>
</feature>
<proteinExistence type="predicted"/>
<evidence type="ECO:0000313" key="9">
    <source>
        <dbReference type="EMBL" id="SNS98925.1"/>
    </source>
</evidence>
<dbReference type="GO" id="GO:0022857">
    <property type="term" value="F:transmembrane transporter activity"/>
    <property type="evidence" value="ECO:0007669"/>
    <property type="project" value="InterPro"/>
</dbReference>
<evidence type="ECO:0000256" key="6">
    <source>
        <dbReference type="ARBA" id="ARBA00023136"/>
    </source>
</evidence>
<dbReference type="GO" id="GO:0005886">
    <property type="term" value="C:plasma membrane"/>
    <property type="evidence" value="ECO:0007669"/>
    <property type="project" value="UniProtKB-SubCell"/>
</dbReference>
<dbReference type="PROSITE" id="PS50850">
    <property type="entry name" value="MFS"/>
    <property type="match status" value="1"/>
</dbReference>
<evidence type="ECO:0000256" key="7">
    <source>
        <dbReference type="SAM" id="Phobius"/>
    </source>
</evidence>
<evidence type="ECO:0000256" key="5">
    <source>
        <dbReference type="ARBA" id="ARBA00022989"/>
    </source>
</evidence>
<evidence type="ECO:0000256" key="4">
    <source>
        <dbReference type="ARBA" id="ARBA00022692"/>
    </source>
</evidence>
<evidence type="ECO:0000313" key="10">
    <source>
        <dbReference type="Proteomes" id="UP000198284"/>
    </source>
</evidence>
<dbReference type="PRINTS" id="PR01036">
    <property type="entry name" value="TCRTETB"/>
</dbReference>
<feature type="transmembrane region" description="Helical" evidence="7">
    <location>
        <begin position="204"/>
        <end position="224"/>
    </location>
</feature>
<keyword evidence="5 7" id="KW-1133">Transmembrane helix</keyword>
<dbReference type="CDD" id="cd17502">
    <property type="entry name" value="MFS_Azr1_MDR_like"/>
    <property type="match status" value="1"/>
</dbReference>
<keyword evidence="2" id="KW-0813">Transport</keyword>